<name>A0A0F9QPD4_9ZZZZ</name>
<accession>A0A0F9QPD4</accession>
<organism evidence="1">
    <name type="scientific">marine sediment metagenome</name>
    <dbReference type="NCBI Taxonomy" id="412755"/>
    <lineage>
        <taxon>unclassified sequences</taxon>
        <taxon>metagenomes</taxon>
        <taxon>ecological metagenomes</taxon>
    </lineage>
</organism>
<evidence type="ECO:0000313" key="1">
    <source>
        <dbReference type="EMBL" id="KKN44264.1"/>
    </source>
</evidence>
<protein>
    <submittedName>
        <fullName evidence="1">Uncharacterized protein</fullName>
    </submittedName>
</protein>
<gene>
    <name evidence="1" type="ORF">LCGC14_0694690</name>
</gene>
<proteinExistence type="predicted"/>
<dbReference type="AlphaFoldDB" id="A0A0F9QPD4"/>
<dbReference type="EMBL" id="LAZR01001459">
    <property type="protein sequence ID" value="KKN44264.1"/>
    <property type="molecule type" value="Genomic_DNA"/>
</dbReference>
<comment type="caution">
    <text evidence="1">The sequence shown here is derived from an EMBL/GenBank/DDBJ whole genome shotgun (WGS) entry which is preliminary data.</text>
</comment>
<sequence>MKITHISPLCFCISVIGLEHQRQERREMEEWLEETIKRTYFVRDVYITFRSKQDAMAFKLRWC</sequence>
<reference evidence="1" key="1">
    <citation type="journal article" date="2015" name="Nature">
        <title>Complex archaea that bridge the gap between prokaryotes and eukaryotes.</title>
        <authorList>
            <person name="Spang A."/>
            <person name="Saw J.H."/>
            <person name="Jorgensen S.L."/>
            <person name="Zaremba-Niedzwiedzka K."/>
            <person name="Martijn J."/>
            <person name="Lind A.E."/>
            <person name="van Eijk R."/>
            <person name="Schleper C."/>
            <person name="Guy L."/>
            <person name="Ettema T.J."/>
        </authorList>
    </citation>
    <scope>NUCLEOTIDE SEQUENCE</scope>
</reference>